<dbReference type="Proteomes" id="UP000198680">
    <property type="component" value="Unassembled WGS sequence"/>
</dbReference>
<dbReference type="OrthoDB" id="5188866at2"/>
<organism evidence="1 2">
    <name type="scientific">Geodermatophilus siccatus</name>
    <dbReference type="NCBI Taxonomy" id="1137991"/>
    <lineage>
        <taxon>Bacteria</taxon>
        <taxon>Bacillati</taxon>
        <taxon>Actinomycetota</taxon>
        <taxon>Actinomycetes</taxon>
        <taxon>Geodermatophilales</taxon>
        <taxon>Geodermatophilaceae</taxon>
        <taxon>Geodermatophilus</taxon>
    </lineage>
</organism>
<protein>
    <submittedName>
        <fullName evidence="1">Uncharacterized protein</fullName>
    </submittedName>
</protein>
<evidence type="ECO:0000313" key="2">
    <source>
        <dbReference type="Proteomes" id="UP000198680"/>
    </source>
</evidence>
<gene>
    <name evidence="1" type="ORF">SAMN05660642_02953</name>
</gene>
<accession>A0A1G9UUC1</accession>
<sequence length="99" mass="11348">MSDPVHRSPERSSAADTMSVAEKLAAEWEARHDVAARGRRVDPAAALQHYLSHCRCEEELHHRDHPHPRRTARERSAAEQFAAEHPLLASWVRWGEDRP</sequence>
<dbReference type="RefSeq" id="WP_091219636.1">
    <property type="nucleotide sequence ID" value="NZ_FNHE01000007.1"/>
</dbReference>
<keyword evidence="2" id="KW-1185">Reference proteome</keyword>
<evidence type="ECO:0000313" key="1">
    <source>
        <dbReference type="EMBL" id="SDM63554.1"/>
    </source>
</evidence>
<dbReference type="EMBL" id="FNHE01000007">
    <property type="protein sequence ID" value="SDM63554.1"/>
    <property type="molecule type" value="Genomic_DNA"/>
</dbReference>
<reference evidence="2" key="1">
    <citation type="submission" date="2016-10" db="EMBL/GenBank/DDBJ databases">
        <authorList>
            <person name="Varghese N."/>
            <person name="Submissions S."/>
        </authorList>
    </citation>
    <scope>NUCLEOTIDE SEQUENCE [LARGE SCALE GENOMIC DNA]</scope>
    <source>
        <strain evidence="2">DSM 45419</strain>
    </source>
</reference>
<dbReference type="AlphaFoldDB" id="A0A1G9UUC1"/>
<dbReference type="STRING" id="1137991.SAMN05660642_02953"/>
<name>A0A1G9UUC1_9ACTN</name>
<proteinExistence type="predicted"/>